<organism evidence="2 3">
    <name type="scientific">Asticcacaulis benevestitus DSM 16100 = ATCC BAA-896</name>
    <dbReference type="NCBI Taxonomy" id="1121022"/>
    <lineage>
        <taxon>Bacteria</taxon>
        <taxon>Pseudomonadati</taxon>
        <taxon>Pseudomonadota</taxon>
        <taxon>Alphaproteobacteria</taxon>
        <taxon>Caulobacterales</taxon>
        <taxon>Caulobacteraceae</taxon>
        <taxon>Asticcacaulis</taxon>
    </lineage>
</organism>
<dbReference type="PATRIC" id="fig|1121022.4.peg.2872"/>
<dbReference type="eggNOG" id="ENOG5033JNB">
    <property type="taxonomic scope" value="Bacteria"/>
</dbReference>
<proteinExistence type="predicted"/>
<feature type="chain" id="PRO_5004724019" description="DUF2987 domain-containing protein" evidence="1">
    <location>
        <begin position="39"/>
        <end position="240"/>
    </location>
</feature>
<feature type="signal peptide" evidence="1">
    <location>
        <begin position="1"/>
        <end position="38"/>
    </location>
</feature>
<protein>
    <recommendedName>
        <fullName evidence="4">DUF2987 domain-containing protein</fullName>
    </recommendedName>
</protein>
<dbReference type="STRING" id="1121022.GCA_000376105_02213"/>
<keyword evidence="3" id="KW-1185">Reference proteome</keyword>
<dbReference type="EMBL" id="AWGB01000030">
    <property type="protein sequence ID" value="ESQ89319.1"/>
    <property type="molecule type" value="Genomic_DNA"/>
</dbReference>
<reference evidence="2 3" key="1">
    <citation type="journal article" date="2014" name="Nature">
        <title>Sequential evolution of bacterial morphology by co-option of a developmental regulator.</title>
        <authorList>
            <person name="Jiang C."/>
            <person name="Brown P.J."/>
            <person name="Ducret A."/>
            <person name="Brun Y.V."/>
        </authorList>
    </citation>
    <scope>NUCLEOTIDE SEQUENCE [LARGE SCALE GENOMIC DNA]</scope>
    <source>
        <strain evidence="2 3">DSM 16100</strain>
    </source>
</reference>
<evidence type="ECO:0008006" key="4">
    <source>
        <dbReference type="Google" id="ProtNLM"/>
    </source>
</evidence>
<comment type="caution">
    <text evidence="2">The sequence shown here is derived from an EMBL/GenBank/DDBJ whole genome shotgun (WGS) entry which is preliminary data.</text>
</comment>
<name>V4PPS6_9CAUL</name>
<gene>
    <name evidence="2" type="ORF">ABENE_14115</name>
</gene>
<accession>V4PPS6</accession>
<keyword evidence="1" id="KW-0732">Signal</keyword>
<dbReference type="Proteomes" id="UP000017837">
    <property type="component" value="Unassembled WGS sequence"/>
</dbReference>
<dbReference type="AlphaFoldDB" id="V4PPS6"/>
<evidence type="ECO:0000313" key="3">
    <source>
        <dbReference type="Proteomes" id="UP000017837"/>
    </source>
</evidence>
<evidence type="ECO:0000256" key="1">
    <source>
        <dbReference type="SAM" id="SignalP"/>
    </source>
</evidence>
<sequence>MHNDLIMSLLSSGENFMHRRALLATAAAFLALAPAAFAETESKSVPAEKLFPFLSNYYSLPAAERSHFRLAYTMMVQGGKAEQVSLILQDGAKIVPNAQGYLAPLPTVAQLKGKLTYSRPAGVKFGVALDLLPTQAPAQTMDAKALALSVTQALKGSKKVAGLMAMALPTFDRIEIRGVSTGQVKLADGSTRALGLIGATKDKKGVYHPAHISYVPAEWPTAASVSFDAMPSKLLIEAKP</sequence>
<evidence type="ECO:0000313" key="2">
    <source>
        <dbReference type="EMBL" id="ESQ89319.1"/>
    </source>
</evidence>